<dbReference type="Proteomes" id="UP001056681">
    <property type="component" value="Chromosome"/>
</dbReference>
<reference evidence="2" key="1">
    <citation type="submission" date="2020-10" db="EMBL/GenBank/DDBJ databases">
        <title>Whole-genome sequence of Luteibacter sp. EIF3.</title>
        <authorList>
            <person name="Friedrich I."/>
            <person name="Hertel R."/>
            <person name="Daniel R."/>
        </authorList>
    </citation>
    <scope>NUCLEOTIDE SEQUENCE</scope>
    <source>
        <strain evidence="2">EIF3</strain>
    </source>
</reference>
<protein>
    <recommendedName>
        <fullName evidence="4">C2H2-type domain-containing protein</fullName>
    </recommendedName>
</protein>
<dbReference type="RefSeq" id="WP_250340107.1">
    <property type="nucleotide sequence ID" value="NZ_CP063231.1"/>
</dbReference>
<keyword evidence="3" id="KW-1185">Reference proteome</keyword>
<accession>A0ABY4T4S1</accession>
<organism evidence="2 3">
    <name type="scientific">Luteibacter flocculans</name>
    <dbReference type="NCBI Taxonomy" id="2780091"/>
    <lineage>
        <taxon>Bacteria</taxon>
        <taxon>Pseudomonadati</taxon>
        <taxon>Pseudomonadota</taxon>
        <taxon>Gammaproteobacteria</taxon>
        <taxon>Lysobacterales</taxon>
        <taxon>Rhodanobacteraceae</taxon>
        <taxon>Luteibacter</taxon>
    </lineage>
</organism>
<feature type="coiled-coil region" evidence="1">
    <location>
        <begin position="55"/>
        <end position="85"/>
    </location>
</feature>
<evidence type="ECO:0000313" key="3">
    <source>
        <dbReference type="Proteomes" id="UP001056681"/>
    </source>
</evidence>
<evidence type="ECO:0000313" key="2">
    <source>
        <dbReference type="EMBL" id="URL59586.1"/>
    </source>
</evidence>
<gene>
    <name evidence="2" type="ORF">IM816_05680</name>
</gene>
<evidence type="ECO:0000256" key="1">
    <source>
        <dbReference type="SAM" id="Coils"/>
    </source>
</evidence>
<keyword evidence="1" id="KW-0175">Coiled coil</keyword>
<evidence type="ECO:0008006" key="4">
    <source>
        <dbReference type="Google" id="ProtNLM"/>
    </source>
</evidence>
<sequence>MATIVKSETFEVIHCASCSVSFCMSAAYIAARRSDRKSFYCPNGHSQWFPGETDKDRAQKLAGQLDQERTRLQQERERSEAYANQLAISQRTRKAVSTRLRKVKARVGHGVCPCCNRTFEQLAKHMATKHPSFAKSAAEA</sequence>
<name>A0ABY4T4S1_9GAMM</name>
<dbReference type="EMBL" id="CP063231">
    <property type="protein sequence ID" value="URL59586.1"/>
    <property type="molecule type" value="Genomic_DNA"/>
</dbReference>
<proteinExistence type="predicted"/>